<dbReference type="InterPro" id="IPR032315">
    <property type="entry name" value="DUF4846"/>
</dbReference>
<organism evidence="1 2">
    <name type="scientific">Leptospira montravelensis</name>
    <dbReference type="NCBI Taxonomy" id="2484961"/>
    <lineage>
        <taxon>Bacteria</taxon>
        <taxon>Pseudomonadati</taxon>
        <taxon>Spirochaetota</taxon>
        <taxon>Spirochaetia</taxon>
        <taxon>Leptospirales</taxon>
        <taxon>Leptospiraceae</taxon>
        <taxon>Leptospira</taxon>
    </lineage>
</organism>
<dbReference type="Pfam" id="PF16138">
    <property type="entry name" value="DUF4846"/>
    <property type="match status" value="1"/>
</dbReference>
<evidence type="ECO:0000313" key="2">
    <source>
        <dbReference type="Proteomes" id="UP000297465"/>
    </source>
</evidence>
<gene>
    <name evidence="1" type="ORF">EHQ31_11900</name>
</gene>
<reference evidence="2" key="1">
    <citation type="journal article" date="2019" name="PLoS Negl. Trop. Dis.">
        <title>Revisiting the worldwide diversity of Leptospira species in the environment.</title>
        <authorList>
            <person name="Vincent A.T."/>
            <person name="Schiettekatte O."/>
            <person name="Bourhy P."/>
            <person name="Veyrier F.J."/>
            <person name="Picardeau M."/>
        </authorList>
    </citation>
    <scope>NUCLEOTIDE SEQUENCE [LARGE SCALE GENOMIC DNA]</scope>
    <source>
        <strain evidence="2">201800278</strain>
    </source>
</reference>
<comment type="caution">
    <text evidence="1">The sequence shown here is derived from an EMBL/GenBank/DDBJ whole genome shotgun (WGS) entry which is preliminary data.</text>
</comment>
<proteinExistence type="predicted"/>
<sequence length="278" mass="32281">MKLFSRIFNQNQITNFRFKDWIFLFLIFFAIQNLFAESIQERFLPPNEFKRVEYANNSFATYLQNFPLKPKGSTVSLYNGKIKTNQVHVAVLDFPLLKADLIQCADAVIKLRAEYLYSLKQYDKIHFKISNGMDVAYSKFVKGERVQVNGNKTHWKTGKFTQGTGREVFEEYLKFIYIYAGTISLKSELKKKQISDLKPGDVWVEAGSPGHVVLVVDKVTGKGGQTLFLLAQSYMPSQEMHILKSENIFSPWFEVPKDETFPTPEWEFPTKEIYEFTD</sequence>
<keyword evidence="2" id="KW-1185">Reference proteome</keyword>
<name>A0ABY2LPH7_9LEPT</name>
<evidence type="ECO:0000313" key="1">
    <source>
        <dbReference type="EMBL" id="TGL01479.1"/>
    </source>
</evidence>
<protein>
    <recommendedName>
        <fullName evidence="3">DUF4846 domain-containing protein</fullName>
    </recommendedName>
</protein>
<dbReference type="RefSeq" id="WP_135573443.1">
    <property type="nucleotide sequence ID" value="NZ_RQFN01000024.1"/>
</dbReference>
<evidence type="ECO:0008006" key="3">
    <source>
        <dbReference type="Google" id="ProtNLM"/>
    </source>
</evidence>
<dbReference type="Proteomes" id="UP000297465">
    <property type="component" value="Unassembled WGS sequence"/>
</dbReference>
<accession>A0ABY2LPH7</accession>
<dbReference type="EMBL" id="RQFO01000016">
    <property type="protein sequence ID" value="TGL01479.1"/>
    <property type="molecule type" value="Genomic_DNA"/>
</dbReference>